<dbReference type="EMBL" id="JANKHH010000006">
    <property type="protein sequence ID" value="MCR2834538.1"/>
    <property type="molecule type" value="Genomic_DNA"/>
</dbReference>
<evidence type="ECO:0000259" key="2">
    <source>
        <dbReference type="Pfam" id="PF07484"/>
    </source>
</evidence>
<keyword evidence="1" id="KW-0732">Signal</keyword>
<feature type="domain" description="Phage tail collar" evidence="2">
    <location>
        <begin position="31"/>
        <end position="87"/>
    </location>
</feature>
<dbReference type="InterPro" id="IPR037053">
    <property type="entry name" value="Phage_tail_collar_dom_sf"/>
</dbReference>
<organism evidence="3 4">
    <name type="scientific">Parerythrobacter lacustris</name>
    <dbReference type="NCBI Taxonomy" id="2969984"/>
    <lineage>
        <taxon>Bacteria</taxon>
        <taxon>Pseudomonadati</taxon>
        <taxon>Pseudomonadota</taxon>
        <taxon>Alphaproteobacteria</taxon>
        <taxon>Sphingomonadales</taxon>
        <taxon>Erythrobacteraceae</taxon>
        <taxon>Parerythrobacter</taxon>
    </lineage>
</organism>
<dbReference type="InterPro" id="IPR011083">
    <property type="entry name" value="Phage_tail_collar_dom"/>
</dbReference>
<evidence type="ECO:0000313" key="3">
    <source>
        <dbReference type="EMBL" id="MCR2834538.1"/>
    </source>
</evidence>
<name>A0ABT1XSA5_9SPHN</name>
<dbReference type="RefSeq" id="WP_257596369.1">
    <property type="nucleotide sequence ID" value="NZ_JANKHH010000006.1"/>
</dbReference>
<evidence type="ECO:0000313" key="4">
    <source>
        <dbReference type="Proteomes" id="UP001206067"/>
    </source>
</evidence>
<accession>A0ABT1XSA5</accession>
<protein>
    <submittedName>
        <fullName evidence="3">Tail fiber protein</fullName>
    </submittedName>
</protein>
<reference evidence="3 4" key="1">
    <citation type="submission" date="2022-08" db="EMBL/GenBank/DDBJ databases">
        <title>Polyphasic taxonomy analysis of Qipengyuania sp.RS5-5.</title>
        <authorList>
            <person name="Xamxidin M."/>
            <person name="Wu M."/>
        </authorList>
    </citation>
    <scope>NUCLEOTIDE SEQUENCE [LARGE SCALE GENOMIC DNA]</scope>
    <source>
        <strain evidence="3 4">RS5-5</strain>
    </source>
</reference>
<dbReference type="Proteomes" id="UP001206067">
    <property type="component" value="Unassembled WGS sequence"/>
</dbReference>
<proteinExistence type="predicted"/>
<gene>
    <name evidence="3" type="ORF">NSO95_11320</name>
</gene>
<dbReference type="SUPFAM" id="SSF88874">
    <property type="entry name" value="Receptor-binding domain of short tail fibre protein gp12"/>
    <property type="match status" value="1"/>
</dbReference>
<dbReference type="Gene3D" id="3.90.1340.10">
    <property type="entry name" value="Phage tail collar domain"/>
    <property type="match status" value="1"/>
</dbReference>
<evidence type="ECO:0000256" key="1">
    <source>
        <dbReference type="SAM" id="SignalP"/>
    </source>
</evidence>
<feature type="chain" id="PRO_5045916544" evidence="1">
    <location>
        <begin position="25"/>
        <end position="203"/>
    </location>
</feature>
<feature type="signal peptide" evidence="1">
    <location>
        <begin position="1"/>
        <end position="24"/>
    </location>
</feature>
<keyword evidence="4" id="KW-1185">Reference proteome</keyword>
<dbReference type="Pfam" id="PF07484">
    <property type="entry name" value="Collar"/>
    <property type="match status" value="1"/>
</dbReference>
<comment type="caution">
    <text evidence="3">The sequence shown here is derived from an EMBL/GenBank/DDBJ whole genome shotgun (WGS) entry which is preliminary data.</text>
</comment>
<sequence length="203" mass="20967">MKHRFAFGACSVFALAAAATPASAGIDAYIGEVTPGGYNFCPRGTAKMNGQILSIAQNTALFALIGTTYGGNGQTTFALPNLQGRVPMHQGQGPGLSFRSLGEQAGSETNTLLLTQLPIHNHTALINVNNTATADSGNPTGNVFARAVSNTYENTDPPTPGATMAASTVTVGVSGGSQPFNNMQPYLALNYCIATEGIFPPRN</sequence>